<protein>
    <submittedName>
        <fullName evidence="1">Uncharacterized protein</fullName>
    </submittedName>
</protein>
<dbReference type="Proteomes" id="UP000829447">
    <property type="component" value="Linkage Group LG29"/>
</dbReference>
<comment type="caution">
    <text evidence="1">The sequence shown here is derived from an EMBL/GenBank/DDBJ whole genome shotgun (WGS) entry which is preliminary data.</text>
</comment>
<name>A0ACC5XVP5_PANGG</name>
<dbReference type="EMBL" id="CM040482">
    <property type="protein sequence ID" value="MCI4395257.1"/>
    <property type="molecule type" value="Genomic_DNA"/>
</dbReference>
<sequence length="402" mass="47807">MPDIEEYEEDEYYKDQSEFLLDLYSHVKQYESNTGRSVLPALLPVYQSLPAVWSINLSERKASLLLEVLKLQTEKKPVELRDCSDEESEVRSFLQCLPYISQLRFKEFDPKQGEKEQEKRWRTFKLDLCLQAALHQPQYIQQTVQKVMTYNYKQKVMPDIEYYDEDEYYEEQSDFLLDLYSHVKQYESNTGRSVLPALLPVYQSLPPDWSINLSERKASLLLEVLKLQTEKKPVELIDCSDEESEVRSFLQCLPYISQLRFKEFYSEQGEEEREKRWRTFKLDLCLQAALHQPQNFWQTVQKVMPFYYKEESDFLLDLYSHVKQYESNTGRSVLPALLPVYQSVPEVWSINLSERKASLLLEVLKLQTEKKPVVLRDCSDEESEVRSFLQCLPYISQLRFKE</sequence>
<reference evidence="1 2" key="1">
    <citation type="journal article" date="2022" name="bioRxiv">
        <title>An ancient truncated duplication of the anti-Mullerian hormone receptor type 2 gene is a potential conserved master sex determinant in the Pangasiidae catfish family.</title>
        <authorList>
            <person name="Wen M."/>
            <person name="Pan Q."/>
            <person name="Jouanno E."/>
            <person name="Montfort J."/>
            <person name="Zahm M."/>
            <person name="Cabau C."/>
            <person name="Klopp C."/>
            <person name="Iampietro C."/>
            <person name="Roques C."/>
            <person name="Bouchez O."/>
            <person name="Castinel A."/>
            <person name="Donnadieu C."/>
            <person name="Parrinello H."/>
            <person name="Poncet C."/>
            <person name="Belmonte E."/>
            <person name="Gautier V."/>
            <person name="Avarre J.-C."/>
            <person name="Dugue R."/>
            <person name="Gustiano R."/>
            <person name="Ha T.T.T."/>
            <person name="Campet M."/>
            <person name="Sriphairoj K."/>
            <person name="Ribolli J."/>
            <person name="de Almeida F.L."/>
            <person name="Desvignes T."/>
            <person name="Postlethwait J.H."/>
            <person name="Bucao C.F."/>
            <person name="Robinson-Rechavi M."/>
            <person name="Bobe J."/>
            <person name="Herpin A."/>
            <person name="Guiguen Y."/>
        </authorList>
    </citation>
    <scope>NUCLEOTIDE SEQUENCE [LARGE SCALE GENOMIC DNA]</scope>
    <source>
        <strain evidence="1">YG-Dec2019</strain>
    </source>
</reference>
<organism evidence="1 2">
    <name type="scientific">Pangasianodon gigas</name>
    <name type="common">Mekong giant catfish</name>
    <name type="synonym">Pangasius gigas</name>
    <dbReference type="NCBI Taxonomy" id="30993"/>
    <lineage>
        <taxon>Eukaryota</taxon>
        <taxon>Metazoa</taxon>
        <taxon>Chordata</taxon>
        <taxon>Craniata</taxon>
        <taxon>Vertebrata</taxon>
        <taxon>Euteleostomi</taxon>
        <taxon>Actinopterygii</taxon>
        <taxon>Neopterygii</taxon>
        <taxon>Teleostei</taxon>
        <taxon>Ostariophysi</taxon>
        <taxon>Siluriformes</taxon>
        <taxon>Pangasiidae</taxon>
        <taxon>Pangasianodon</taxon>
    </lineage>
</organism>
<proteinExistence type="predicted"/>
<evidence type="ECO:0000313" key="2">
    <source>
        <dbReference type="Proteomes" id="UP000829447"/>
    </source>
</evidence>
<keyword evidence="2" id="KW-1185">Reference proteome</keyword>
<gene>
    <name evidence="1" type="ORF">PGIGA_G00178200</name>
</gene>
<accession>A0ACC5XVP5</accession>
<evidence type="ECO:0000313" key="1">
    <source>
        <dbReference type="EMBL" id="MCI4395257.1"/>
    </source>
</evidence>